<keyword evidence="2" id="KW-1133">Transmembrane helix</keyword>
<name>A0A428P5H1_9HYPO</name>
<feature type="compositionally biased region" description="Low complexity" evidence="1">
    <location>
        <begin position="73"/>
        <end position="88"/>
    </location>
</feature>
<keyword evidence="4" id="KW-1185">Reference proteome</keyword>
<evidence type="ECO:0000256" key="2">
    <source>
        <dbReference type="SAM" id="Phobius"/>
    </source>
</evidence>
<dbReference type="EMBL" id="NKCL01000885">
    <property type="protein sequence ID" value="RSL48273.1"/>
    <property type="molecule type" value="Genomic_DNA"/>
</dbReference>
<feature type="region of interest" description="Disordered" evidence="1">
    <location>
        <begin position="98"/>
        <end position="117"/>
    </location>
</feature>
<protein>
    <submittedName>
        <fullName evidence="3">Uncharacterized protein</fullName>
    </submittedName>
</protein>
<reference evidence="3 4" key="1">
    <citation type="submission" date="2017-06" db="EMBL/GenBank/DDBJ databases">
        <title>Comparative genomic analysis of Ambrosia Fusariam Clade fungi.</title>
        <authorList>
            <person name="Stajich J.E."/>
            <person name="Carrillo J."/>
            <person name="Kijimoto T."/>
            <person name="Eskalen A."/>
            <person name="O'Donnell K."/>
            <person name="Kasson M."/>
        </authorList>
    </citation>
    <scope>NUCLEOTIDE SEQUENCE [LARGE SCALE GENOMIC DNA]</scope>
    <source>
        <strain evidence="3 4">NRRL62606</strain>
    </source>
</reference>
<gene>
    <name evidence="3" type="ORF">CEP51_015656</name>
</gene>
<sequence length="143" mass="14753">MGAQVYGRETISFTIQAGTRVGAGLIEFSSRQIDYTTGDTEVTATATPEHSRTACKSAACLGTASVTSSAENTQSTSTPLSSLSSQSSPPIPTFDLLPTNVSLGATPTPSPTGPKVSGAATLHRTAYTWLLSFVAMGLYALVF</sequence>
<organism evidence="3 4">
    <name type="scientific">Fusarium floridanum</name>
    <dbReference type="NCBI Taxonomy" id="1325733"/>
    <lineage>
        <taxon>Eukaryota</taxon>
        <taxon>Fungi</taxon>
        <taxon>Dikarya</taxon>
        <taxon>Ascomycota</taxon>
        <taxon>Pezizomycotina</taxon>
        <taxon>Sordariomycetes</taxon>
        <taxon>Hypocreomycetidae</taxon>
        <taxon>Hypocreales</taxon>
        <taxon>Nectriaceae</taxon>
        <taxon>Fusarium</taxon>
        <taxon>Fusarium solani species complex</taxon>
    </lineage>
</organism>
<dbReference type="AlphaFoldDB" id="A0A428P5H1"/>
<evidence type="ECO:0000313" key="4">
    <source>
        <dbReference type="Proteomes" id="UP000287972"/>
    </source>
</evidence>
<evidence type="ECO:0000313" key="3">
    <source>
        <dbReference type="EMBL" id="RSL48273.1"/>
    </source>
</evidence>
<keyword evidence="2" id="KW-0812">Transmembrane</keyword>
<dbReference type="Proteomes" id="UP000287972">
    <property type="component" value="Unassembled WGS sequence"/>
</dbReference>
<feature type="region of interest" description="Disordered" evidence="1">
    <location>
        <begin position="68"/>
        <end position="90"/>
    </location>
</feature>
<comment type="caution">
    <text evidence="3">The sequence shown here is derived from an EMBL/GenBank/DDBJ whole genome shotgun (WGS) entry which is preliminary data.</text>
</comment>
<feature type="transmembrane region" description="Helical" evidence="2">
    <location>
        <begin position="125"/>
        <end position="142"/>
    </location>
</feature>
<evidence type="ECO:0000256" key="1">
    <source>
        <dbReference type="SAM" id="MobiDB-lite"/>
    </source>
</evidence>
<keyword evidence="2" id="KW-0472">Membrane</keyword>
<proteinExistence type="predicted"/>
<accession>A0A428P5H1</accession>